<evidence type="ECO:0000256" key="1">
    <source>
        <dbReference type="SAM" id="MobiDB-lite"/>
    </source>
</evidence>
<proteinExistence type="predicted"/>
<feature type="region of interest" description="Disordered" evidence="1">
    <location>
        <begin position="23"/>
        <end position="100"/>
    </location>
</feature>
<gene>
    <name evidence="2" type="ORF">THAOC_21755</name>
</gene>
<evidence type="ECO:0000313" key="3">
    <source>
        <dbReference type="Proteomes" id="UP000266841"/>
    </source>
</evidence>
<feature type="compositionally biased region" description="Polar residues" evidence="1">
    <location>
        <begin position="32"/>
        <end position="54"/>
    </location>
</feature>
<accession>K0SB37</accession>
<comment type="caution">
    <text evidence="2">The sequence shown here is derived from an EMBL/GenBank/DDBJ whole genome shotgun (WGS) entry which is preliminary data.</text>
</comment>
<keyword evidence="3" id="KW-1185">Reference proteome</keyword>
<evidence type="ECO:0000313" key="2">
    <source>
        <dbReference type="EMBL" id="EJK58141.1"/>
    </source>
</evidence>
<name>K0SB37_THAOC</name>
<protein>
    <submittedName>
        <fullName evidence="2">Uncharacterized protein</fullName>
    </submittedName>
</protein>
<dbReference type="AlphaFoldDB" id="K0SB37"/>
<reference evidence="2 3" key="1">
    <citation type="journal article" date="2012" name="Genome Biol.">
        <title>Genome and low-iron response of an oceanic diatom adapted to chronic iron limitation.</title>
        <authorList>
            <person name="Lommer M."/>
            <person name="Specht M."/>
            <person name="Roy A.S."/>
            <person name="Kraemer L."/>
            <person name="Andreson R."/>
            <person name="Gutowska M.A."/>
            <person name="Wolf J."/>
            <person name="Bergner S.V."/>
            <person name="Schilhabel M.B."/>
            <person name="Klostermeier U.C."/>
            <person name="Beiko R.G."/>
            <person name="Rosenstiel P."/>
            <person name="Hippler M."/>
            <person name="Laroche J."/>
        </authorList>
    </citation>
    <scope>NUCLEOTIDE SEQUENCE [LARGE SCALE GENOMIC DNA]</scope>
    <source>
        <strain evidence="2 3">CCMP1005</strain>
    </source>
</reference>
<sequence length="115" mass="12571">MRSDSARGTDIFKVVSGQRTNAEVAKAMPTTRARSANTAAQGQINEQENLQPQNPVEEGEVREAQAEQTDLPDQGRYSGNGNRDRYNRPQAHSAVRINPGLEGRFQASIKACTSN</sequence>
<dbReference type="Proteomes" id="UP000266841">
    <property type="component" value="Unassembled WGS sequence"/>
</dbReference>
<organism evidence="2 3">
    <name type="scientific">Thalassiosira oceanica</name>
    <name type="common">Marine diatom</name>
    <dbReference type="NCBI Taxonomy" id="159749"/>
    <lineage>
        <taxon>Eukaryota</taxon>
        <taxon>Sar</taxon>
        <taxon>Stramenopiles</taxon>
        <taxon>Ochrophyta</taxon>
        <taxon>Bacillariophyta</taxon>
        <taxon>Coscinodiscophyceae</taxon>
        <taxon>Thalassiosirophycidae</taxon>
        <taxon>Thalassiosirales</taxon>
        <taxon>Thalassiosiraceae</taxon>
        <taxon>Thalassiosira</taxon>
    </lineage>
</organism>
<feature type="non-terminal residue" evidence="2">
    <location>
        <position position="115"/>
    </location>
</feature>
<dbReference type="EMBL" id="AGNL01026089">
    <property type="protein sequence ID" value="EJK58141.1"/>
    <property type="molecule type" value="Genomic_DNA"/>
</dbReference>